<proteinExistence type="predicted"/>
<comment type="subcellular location">
    <subcellularLocation>
        <location evidence="2">Cell membrane</location>
        <topology evidence="2">Multi-pass membrane protein</topology>
    </subcellularLocation>
</comment>
<dbReference type="EMBL" id="LHPH01000007">
    <property type="protein sequence ID" value="KPH63706.1"/>
    <property type="molecule type" value="Genomic_DNA"/>
</dbReference>
<evidence type="ECO:0000259" key="11">
    <source>
        <dbReference type="PROSITE" id="PS50109"/>
    </source>
</evidence>
<evidence type="ECO:0000256" key="8">
    <source>
        <dbReference type="ARBA" id="ARBA00022777"/>
    </source>
</evidence>
<evidence type="ECO:0000256" key="3">
    <source>
        <dbReference type="ARBA" id="ARBA00012438"/>
    </source>
</evidence>
<evidence type="ECO:0000256" key="1">
    <source>
        <dbReference type="ARBA" id="ARBA00000085"/>
    </source>
</evidence>
<organism evidence="13 14">
    <name type="scientific">Pseudoalteromonas porphyrae</name>
    <dbReference type="NCBI Taxonomy" id="187330"/>
    <lineage>
        <taxon>Bacteria</taxon>
        <taxon>Pseudomonadati</taxon>
        <taxon>Pseudomonadota</taxon>
        <taxon>Gammaproteobacteria</taxon>
        <taxon>Alteromonadales</taxon>
        <taxon>Pseudoalteromonadaceae</taxon>
        <taxon>Pseudoalteromonas</taxon>
    </lineage>
</organism>
<dbReference type="InterPro" id="IPR004358">
    <property type="entry name" value="Sig_transdc_His_kin-like_C"/>
</dbReference>
<keyword evidence="8 13" id="KW-0418">Kinase</keyword>
<dbReference type="OrthoDB" id="9804645at2"/>
<keyword evidence="10" id="KW-0472">Membrane</keyword>
<reference evidence="13 14" key="1">
    <citation type="submission" date="2015-08" db="EMBL/GenBank/DDBJ databases">
        <title>Draft Genome Sequence of Pseudoalteromonas porphyrae UCD-SED14.</title>
        <authorList>
            <person name="Coil D.A."/>
            <person name="Jospin G."/>
            <person name="Lee R.D."/>
            <person name="Eisen J.A."/>
        </authorList>
    </citation>
    <scope>NUCLEOTIDE SEQUENCE [LARGE SCALE GENOMIC DNA]</scope>
    <source>
        <strain evidence="13 14">UCD-SED14</strain>
    </source>
</reference>
<dbReference type="AlphaFoldDB" id="A0A0N1MUM0"/>
<dbReference type="SUPFAM" id="SSF47384">
    <property type="entry name" value="Homodimeric domain of signal transducing histidine kinase"/>
    <property type="match status" value="1"/>
</dbReference>
<comment type="catalytic activity">
    <reaction evidence="1">
        <text>ATP + protein L-histidine = ADP + protein N-phospho-L-histidine.</text>
        <dbReference type="EC" id="2.7.13.3"/>
    </reaction>
</comment>
<evidence type="ECO:0000259" key="12">
    <source>
        <dbReference type="PROSITE" id="PS50885"/>
    </source>
</evidence>
<evidence type="ECO:0000256" key="2">
    <source>
        <dbReference type="ARBA" id="ARBA00004651"/>
    </source>
</evidence>
<dbReference type="Pfam" id="PF02518">
    <property type="entry name" value="HATPase_c"/>
    <property type="match status" value="1"/>
</dbReference>
<accession>A0A0N1MUM0</accession>
<dbReference type="PROSITE" id="PS50885">
    <property type="entry name" value="HAMP"/>
    <property type="match status" value="1"/>
</dbReference>
<evidence type="ECO:0000256" key="6">
    <source>
        <dbReference type="ARBA" id="ARBA00022679"/>
    </source>
</evidence>
<dbReference type="Gene3D" id="3.30.565.10">
    <property type="entry name" value="Histidine kinase-like ATPase, C-terminal domain"/>
    <property type="match status" value="1"/>
</dbReference>
<dbReference type="SMART" id="SM00387">
    <property type="entry name" value="HATPase_c"/>
    <property type="match status" value="1"/>
</dbReference>
<keyword evidence="7" id="KW-0547">Nucleotide-binding</keyword>
<dbReference type="CDD" id="cd00082">
    <property type="entry name" value="HisKA"/>
    <property type="match status" value="1"/>
</dbReference>
<evidence type="ECO:0000313" key="13">
    <source>
        <dbReference type="EMBL" id="KPH63706.1"/>
    </source>
</evidence>
<keyword evidence="14" id="KW-1185">Reference proteome</keyword>
<dbReference type="InterPro" id="IPR036097">
    <property type="entry name" value="HisK_dim/P_sf"/>
</dbReference>
<protein>
    <recommendedName>
        <fullName evidence="3">histidine kinase</fullName>
        <ecNumber evidence="3">2.7.13.3</ecNumber>
    </recommendedName>
</protein>
<feature type="domain" description="Histidine kinase" evidence="11">
    <location>
        <begin position="216"/>
        <end position="429"/>
    </location>
</feature>
<dbReference type="RefSeq" id="WP_054453676.1">
    <property type="nucleotide sequence ID" value="NZ_LHPH01000007.1"/>
</dbReference>
<dbReference type="CDD" id="cd06225">
    <property type="entry name" value="HAMP"/>
    <property type="match status" value="1"/>
</dbReference>
<evidence type="ECO:0000313" key="14">
    <source>
        <dbReference type="Proteomes" id="UP000037848"/>
    </source>
</evidence>
<dbReference type="PANTHER" id="PTHR44936:SF10">
    <property type="entry name" value="SENSOR PROTEIN RSTB"/>
    <property type="match status" value="1"/>
</dbReference>
<keyword evidence="9" id="KW-0067">ATP-binding</keyword>
<gene>
    <name evidence="13" type="ORF">ADS77_07215</name>
</gene>
<dbReference type="Gene3D" id="6.10.340.10">
    <property type="match status" value="1"/>
</dbReference>
<dbReference type="InterPro" id="IPR003661">
    <property type="entry name" value="HisK_dim/P_dom"/>
</dbReference>
<dbReference type="SMART" id="SM00388">
    <property type="entry name" value="HisKA"/>
    <property type="match status" value="1"/>
</dbReference>
<evidence type="ECO:0000256" key="7">
    <source>
        <dbReference type="ARBA" id="ARBA00022741"/>
    </source>
</evidence>
<dbReference type="GO" id="GO:0000155">
    <property type="term" value="F:phosphorelay sensor kinase activity"/>
    <property type="evidence" value="ECO:0007669"/>
    <property type="project" value="InterPro"/>
</dbReference>
<dbReference type="Proteomes" id="UP000037848">
    <property type="component" value="Unassembled WGS sequence"/>
</dbReference>
<dbReference type="InterPro" id="IPR050980">
    <property type="entry name" value="2C_sensor_his_kinase"/>
</dbReference>
<dbReference type="InterPro" id="IPR005467">
    <property type="entry name" value="His_kinase_dom"/>
</dbReference>
<dbReference type="PRINTS" id="PR00344">
    <property type="entry name" value="BCTRLSENSOR"/>
</dbReference>
<dbReference type="PANTHER" id="PTHR44936">
    <property type="entry name" value="SENSOR PROTEIN CREC"/>
    <property type="match status" value="1"/>
</dbReference>
<dbReference type="SUPFAM" id="SSF55874">
    <property type="entry name" value="ATPase domain of HSP90 chaperone/DNA topoisomerase II/histidine kinase"/>
    <property type="match status" value="1"/>
</dbReference>
<dbReference type="PROSITE" id="PS50109">
    <property type="entry name" value="HIS_KIN"/>
    <property type="match status" value="1"/>
</dbReference>
<dbReference type="GO" id="GO:0005524">
    <property type="term" value="F:ATP binding"/>
    <property type="evidence" value="ECO:0007669"/>
    <property type="project" value="UniProtKB-KW"/>
</dbReference>
<dbReference type="InterPro" id="IPR036890">
    <property type="entry name" value="HATPase_C_sf"/>
</dbReference>
<keyword evidence="4" id="KW-1003">Cell membrane</keyword>
<dbReference type="GO" id="GO:0005886">
    <property type="term" value="C:plasma membrane"/>
    <property type="evidence" value="ECO:0007669"/>
    <property type="project" value="UniProtKB-SubCell"/>
</dbReference>
<dbReference type="InterPro" id="IPR003594">
    <property type="entry name" value="HATPase_dom"/>
</dbReference>
<feature type="domain" description="HAMP" evidence="12">
    <location>
        <begin position="156"/>
        <end position="208"/>
    </location>
</feature>
<dbReference type="PATRIC" id="fig|187330.3.peg.3471"/>
<keyword evidence="6" id="KW-0808">Transferase</keyword>
<dbReference type="Pfam" id="PF00512">
    <property type="entry name" value="HisKA"/>
    <property type="match status" value="1"/>
</dbReference>
<evidence type="ECO:0000256" key="4">
    <source>
        <dbReference type="ARBA" id="ARBA00022475"/>
    </source>
</evidence>
<keyword evidence="10" id="KW-1133">Transmembrane helix</keyword>
<evidence type="ECO:0000256" key="5">
    <source>
        <dbReference type="ARBA" id="ARBA00022553"/>
    </source>
</evidence>
<keyword evidence="10" id="KW-0812">Transmembrane</keyword>
<keyword evidence="5" id="KW-0597">Phosphoprotein</keyword>
<dbReference type="Gene3D" id="1.10.287.130">
    <property type="match status" value="1"/>
</dbReference>
<evidence type="ECO:0000256" key="10">
    <source>
        <dbReference type="SAM" id="Phobius"/>
    </source>
</evidence>
<comment type="caution">
    <text evidence="13">The sequence shown here is derived from an EMBL/GenBank/DDBJ whole genome shotgun (WGS) entry which is preliminary data.</text>
</comment>
<name>A0A0N1MUM0_9GAMM</name>
<evidence type="ECO:0000256" key="9">
    <source>
        <dbReference type="ARBA" id="ARBA00022840"/>
    </source>
</evidence>
<sequence length="430" mass="48422">MKKLTFSLVIAIFTAIIFLGWGLDSFFNEYQDKKHTDEFSTYKQIITSLANTLEKTDNVVQFVAMWQQQNQQQLTLTPLTEFPLPISLRESFNQGDPLVLESAELITVNKLLQSQQQVLTLGIPQQAKQQDNLALQIILTTVFYAGILLCAFIWLYPLVKRLQLLRSTAKRFGEGDFSARIRVSNSSYIVDIENEFNFMAEQINTLIKDNKLLSNAVSHDLRTPLARLRFGIEALGETNNPKNKEKYVRHLSRDIQEMENLVAVLLNYASLEQKMIKVKRLPLNLNTLIKSVVCSLTSSDVCSVAMDITELAKEKIVIDGDENYLSMLINNLLSNAQQYATKQVKITTQQTRNNVVMCIADDGPGISKEMREQVFKPFTRGESNAIQQGYGMGLAIVVRVAAWHGGKVSISQSELLGGAKFTVVFNRTPA</sequence>
<feature type="transmembrane region" description="Helical" evidence="10">
    <location>
        <begin position="133"/>
        <end position="156"/>
    </location>
</feature>
<dbReference type="STRING" id="187330.AMS58_13360"/>
<dbReference type="EC" id="2.7.13.3" evidence="3"/>
<dbReference type="InterPro" id="IPR003660">
    <property type="entry name" value="HAMP_dom"/>
</dbReference>